<gene>
    <name evidence="2" type="ORF">ISF_03355</name>
</gene>
<dbReference type="EMBL" id="AZHB01000006">
    <property type="protein sequence ID" value="OAA68980.1"/>
    <property type="molecule type" value="Genomic_DNA"/>
</dbReference>
<dbReference type="InterPro" id="IPR024624">
    <property type="entry name" value="Pyridox_Oxase_Alr4036_FMN-bd"/>
</dbReference>
<feature type="domain" description="Pyridoxamine 5'-phosphate oxidase Alr4036 family FMN-binding" evidence="1">
    <location>
        <begin position="9"/>
        <end position="146"/>
    </location>
</feature>
<dbReference type="Proteomes" id="UP000076744">
    <property type="component" value="Unassembled WGS sequence"/>
</dbReference>
<comment type="caution">
    <text evidence="2">The sequence shown here is derived from an EMBL/GenBank/DDBJ whole genome shotgun (WGS) entry which is preliminary data.</text>
</comment>
<accession>A0A168ANJ3</accession>
<dbReference type="PANTHER" id="PTHR28243:SF1">
    <property type="entry name" value="PYRIDOXAMINE 5'-PHOSPHATE OXIDASE ALR4036 FAMILY FMN-BINDING DOMAIN-CONTAINING PROTEIN"/>
    <property type="match status" value="1"/>
</dbReference>
<evidence type="ECO:0000259" key="1">
    <source>
        <dbReference type="Pfam" id="PF12766"/>
    </source>
</evidence>
<dbReference type="STRING" id="1081104.A0A168ANJ3"/>
<dbReference type="OrthoDB" id="5394411at2759"/>
<evidence type="ECO:0000313" key="3">
    <source>
        <dbReference type="Proteomes" id="UP000076744"/>
    </source>
</evidence>
<evidence type="ECO:0000313" key="2">
    <source>
        <dbReference type="EMBL" id="OAA68980.1"/>
    </source>
</evidence>
<dbReference type="GeneID" id="30019647"/>
<dbReference type="SUPFAM" id="SSF50475">
    <property type="entry name" value="FMN-binding split barrel"/>
    <property type="match status" value="1"/>
</dbReference>
<sequence>MGRFSVSPAPWRAALVSHLEAMDSPTFVLSSLHREPPSAATQPPAALQKKDAETFSPRARTVVYRSMWAGLSSNPRNPAPPNPHIYQTDLLTTTTDVRMDKVSEMFPALTNAAETASSCAGEHVEGVIWAANAKTQWRIRGRVFMIGPDIESDAAQPVREALKAYMRRQHAGNREADAEADTWDWAKELTAHFGNLSPVMRGSFRNPPPGTPISQTPSSGLGLGQKVENLHDEIARSNFRVLVIVPEQVDQVDLSDPERGRRWRYDLTTQGDEVTWTTTELWP</sequence>
<dbReference type="PANTHER" id="PTHR28243">
    <property type="entry name" value="AGL049CP"/>
    <property type="match status" value="1"/>
</dbReference>
<keyword evidence="3" id="KW-1185">Reference proteome</keyword>
<proteinExistence type="predicted"/>
<dbReference type="InterPro" id="IPR012349">
    <property type="entry name" value="Split_barrel_FMN-bd"/>
</dbReference>
<dbReference type="AlphaFoldDB" id="A0A168ANJ3"/>
<dbReference type="GO" id="GO:0010181">
    <property type="term" value="F:FMN binding"/>
    <property type="evidence" value="ECO:0007669"/>
    <property type="project" value="InterPro"/>
</dbReference>
<dbReference type="Gene3D" id="2.30.110.10">
    <property type="entry name" value="Electron Transport, Fmn-binding Protein, Chain A"/>
    <property type="match status" value="1"/>
</dbReference>
<organism evidence="2 3">
    <name type="scientific">Cordyceps fumosorosea (strain ARSEF 2679)</name>
    <name type="common">Isaria fumosorosea</name>
    <dbReference type="NCBI Taxonomy" id="1081104"/>
    <lineage>
        <taxon>Eukaryota</taxon>
        <taxon>Fungi</taxon>
        <taxon>Dikarya</taxon>
        <taxon>Ascomycota</taxon>
        <taxon>Pezizomycotina</taxon>
        <taxon>Sordariomycetes</taxon>
        <taxon>Hypocreomycetidae</taxon>
        <taxon>Hypocreales</taxon>
        <taxon>Cordycipitaceae</taxon>
        <taxon>Cordyceps</taxon>
    </lineage>
</organism>
<name>A0A168ANJ3_CORFA</name>
<dbReference type="RefSeq" id="XP_018705850.1">
    <property type="nucleotide sequence ID" value="XM_018846961.1"/>
</dbReference>
<protein>
    <submittedName>
        <fullName evidence="2">FMN-binding split barrel-related protein</fullName>
    </submittedName>
</protein>
<dbReference type="Pfam" id="PF12766">
    <property type="entry name" value="Pyridox_oxase_2"/>
    <property type="match status" value="1"/>
</dbReference>
<reference evidence="2 3" key="1">
    <citation type="journal article" date="2016" name="Genome Biol. Evol.">
        <title>Divergent and convergent evolution of fungal pathogenicity.</title>
        <authorList>
            <person name="Shang Y."/>
            <person name="Xiao G."/>
            <person name="Zheng P."/>
            <person name="Cen K."/>
            <person name="Zhan S."/>
            <person name="Wang C."/>
        </authorList>
    </citation>
    <scope>NUCLEOTIDE SEQUENCE [LARGE SCALE GENOMIC DNA]</scope>
    <source>
        <strain evidence="2 3">ARSEF 2679</strain>
    </source>
</reference>